<comment type="caution">
    <text evidence="1">The sequence shown here is derived from an EMBL/GenBank/DDBJ whole genome shotgun (WGS) entry which is preliminary data.</text>
</comment>
<reference evidence="1 2" key="1">
    <citation type="submission" date="2015-03" db="EMBL/GenBank/DDBJ databases">
        <title>Genome sequence of Tenacibaculum sp. S2-2, isolated from intestinal microbiota of sea cucumber, Apostichopus japonicas.</title>
        <authorList>
            <person name="Shao Z."/>
            <person name="Wang L."/>
            <person name="Li X."/>
        </authorList>
    </citation>
    <scope>NUCLEOTIDE SEQUENCE [LARGE SCALE GENOMIC DNA]</scope>
    <source>
        <strain evidence="1 2">S2-2</strain>
    </source>
</reference>
<dbReference type="Proteomes" id="UP000194221">
    <property type="component" value="Unassembled WGS sequence"/>
</dbReference>
<dbReference type="AlphaFoldDB" id="A0A1Y2PF13"/>
<accession>A0A1Y2PF13</accession>
<dbReference type="EMBL" id="LAPZ01000002">
    <property type="protein sequence ID" value="OSY89025.1"/>
    <property type="molecule type" value="Genomic_DNA"/>
</dbReference>
<protein>
    <submittedName>
        <fullName evidence="1">Uncharacterized protein</fullName>
    </submittedName>
</protein>
<evidence type="ECO:0000313" key="1">
    <source>
        <dbReference type="EMBL" id="OSY89025.1"/>
    </source>
</evidence>
<organism evidence="1 2">
    <name type="scientific">Tenacibaculum holothuriorum</name>
    <dbReference type="NCBI Taxonomy" id="1635173"/>
    <lineage>
        <taxon>Bacteria</taxon>
        <taxon>Pseudomonadati</taxon>
        <taxon>Bacteroidota</taxon>
        <taxon>Flavobacteriia</taxon>
        <taxon>Flavobacteriales</taxon>
        <taxon>Flavobacteriaceae</taxon>
        <taxon>Tenacibaculum</taxon>
    </lineage>
</organism>
<evidence type="ECO:0000313" key="2">
    <source>
        <dbReference type="Proteomes" id="UP000194221"/>
    </source>
</evidence>
<name>A0A1Y2PF13_9FLAO</name>
<proteinExistence type="predicted"/>
<sequence length="70" mass="7878">MLPTTNKLTKINNKFLPIVHLSSLKKSLNIKAGTNIIKNAPKEVIIPTTKVYSKSMLPKLDRENGLKTYK</sequence>
<dbReference type="InParanoid" id="A0A1Y2PF13"/>
<gene>
    <name evidence="1" type="ORF">WH52_05030</name>
</gene>
<keyword evidence="2" id="KW-1185">Reference proteome</keyword>